<accession>A0A1Q9AXL3</accession>
<evidence type="ECO:0000313" key="2">
    <source>
        <dbReference type="EMBL" id="OLP60170.1"/>
    </source>
</evidence>
<feature type="transmembrane region" description="Helical" evidence="1">
    <location>
        <begin position="6"/>
        <end position="24"/>
    </location>
</feature>
<dbReference type="OrthoDB" id="9806372at2"/>
<dbReference type="EMBL" id="MKIP01000037">
    <property type="protein sequence ID" value="OLP60170.1"/>
    <property type="molecule type" value="Genomic_DNA"/>
</dbReference>
<dbReference type="NCBIfam" id="TIGR02106">
    <property type="entry name" value="cyd_oper_ybgT"/>
    <property type="match status" value="1"/>
</dbReference>
<comment type="caution">
    <text evidence="2">The sequence shown here is derived from an EMBL/GenBank/DDBJ whole genome shotgun (WGS) entry which is preliminary data.</text>
</comment>
<evidence type="ECO:0000256" key="1">
    <source>
        <dbReference type="SAM" id="Phobius"/>
    </source>
</evidence>
<evidence type="ECO:0000313" key="3">
    <source>
        <dbReference type="Proteomes" id="UP000186364"/>
    </source>
</evidence>
<dbReference type="Proteomes" id="UP000186364">
    <property type="component" value="Unassembled WGS sequence"/>
</dbReference>
<name>A0A1Q9AXL3_9HYPH</name>
<gene>
    <name evidence="2" type="ORF">BJF93_14410</name>
</gene>
<dbReference type="InterPro" id="IPR011724">
    <property type="entry name" value="Cyd_oper_YbgT"/>
</dbReference>
<keyword evidence="3" id="KW-1185">Reference proteome</keyword>
<keyword evidence="1" id="KW-1133">Transmembrane helix</keyword>
<dbReference type="InterPro" id="IPR012994">
    <property type="entry name" value="YbgT_YccB"/>
</dbReference>
<sequence>MWYFSWILGLGLACAFAILNAMWFEMREDNLASALPETADDKALQRAAIKGSQKGART</sequence>
<reference evidence="2 3" key="1">
    <citation type="submission" date="2016-09" db="EMBL/GenBank/DDBJ databases">
        <title>Rhizobium sp. nov., a novel species isolated from the rice rhizosphere.</title>
        <authorList>
            <person name="Zhao J."/>
            <person name="Zhang X."/>
        </authorList>
    </citation>
    <scope>NUCLEOTIDE SEQUENCE [LARGE SCALE GENOMIC DNA]</scope>
    <source>
        <strain evidence="2 3">1.7048</strain>
    </source>
</reference>
<proteinExistence type="predicted"/>
<keyword evidence="1" id="KW-0812">Transmembrane</keyword>
<protein>
    <submittedName>
        <fullName evidence="2">Cyd operon protein YbgT</fullName>
    </submittedName>
</protein>
<dbReference type="AlphaFoldDB" id="A0A1Q9AXL3"/>
<dbReference type="Pfam" id="PF08173">
    <property type="entry name" value="YbgT_YccB"/>
    <property type="match status" value="1"/>
</dbReference>
<organism evidence="2 3">
    <name type="scientific">Xaviernesmea oryzae</name>
    <dbReference type="NCBI Taxonomy" id="464029"/>
    <lineage>
        <taxon>Bacteria</taxon>
        <taxon>Pseudomonadati</taxon>
        <taxon>Pseudomonadota</taxon>
        <taxon>Alphaproteobacteria</taxon>
        <taxon>Hyphomicrobiales</taxon>
        <taxon>Rhizobiaceae</taxon>
        <taxon>Rhizobium/Agrobacterium group</taxon>
        <taxon>Xaviernesmea</taxon>
    </lineage>
</organism>
<keyword evidence="1" id="KW-0472">Membrane</keyword>